<feature type="signal peptide" evidence="5">
    <location>
        <begin position="1"/>
        <end position="17"/>
    </location>
</feature>
<dbReference type="OrthoDB" id="15189at2759"/>
<keyword evidence="5" id="KW-0732">Signal</keyword>
<dbReference type="PROSITE" id="PS51767">
    <property type="entry name" value="PEPTIDASE_A1"/>
    <property type="match status" value="1"/>
</dbReference>
<keyword evidence="4" id="KW-0378">Hydrolase</keyword>
<evidence type="ECO:0000313" key="7">
    <source>
        <dbReference type="EMBL" id="POY74107.1"/>
    </source>
</evidence>
<dbReference type="PANTHER" id="PTHR47966">
    <property type="entry name" value="BETA-SITE APP-CLEAVING ENZYME, ISOFORM A-RELATED"/>
    <property type="match status" value="1"/>
</dbReference>
<protein>
    <recommendedName>
        <fullName evidence="6">Peptidase A1 domain-containing protein</fullName>
    </recommendedName>
</protein>
<dbReference type="Pfam" id="PF00026">
    <property type="entry name" value="Asp"/>
    <property type="match status" value="1"/>
</dbReference>
<dbReference type="FunFam" id="2.40.70.10:FF:000008">
    <property type="entry name" value="Cathepsin D"/>
    <property type="match status" value="1"/>
</dbReference>
<comment type="caution">
    <text evidence="7">The sequence shown here is derived from an EMBL/GenBank/DDBJ whole genome shotgun (WGS) entry which is preliminary data.</text>
</comment>
<sequence length="433" mass="45498">MMLVPLLPLLSLGAVLAEAGPSRLPDSTAAARLALIKHNREGLLGSRLCDDDGVANLDNLQTAVSVASSKYRAGAKRVYSRTGHKLPGFSLDAFETWSKAALPPVRALLGAVGLKEKRQQATLTNYLDGSYWGGQIAIGTPPQYFDVDFDTGSSDTWVPGEGTSGYTTFNTSASSTARNASRNFAEVYGDGSLVVGPVFQDSISVAGVTAKEAWFSPINTMGASFEGSPVDGIVGLGFESLSNMGGTPFFQTLVEQGVVPNSVFSFALGEGDEGELYLGGSDSSKYTGELVSTPVVHEGYWMVQGSAGVGGYTTSKDANMIIDTGTTLVVAPPNEAAKFFAQVRGAKAFQNGYYSYPCNISFVAELEFAGVKYTIPEKYLNLGLTAKGSNLCVAGIVGQDVGIDAWVVGDVFLRSVYSVFDAGRKTVGFATLA</sequence>
<keyword evidence="2 4" id="KW-0064">Aspartyl protease</keyword>
<dbReference type="SUPFAM" id="SSF50630">
    <property type="entry name" value="Acid proteases"/>
    <property type="match status" value="1"/>
</dbReference>
<dbReference type="AlphaFoldDB" id="A0A2S5BBG2"/>
<proteinExistence type="inferred from homology"/>
<evidence type="ECO:0000256" key="1">
    <source>
        <dbReference type="ARBA" id="ARBA00007447"/>
    </source>
</evidence>
<feature type="chain" id="PRO_5015558885" description="Peptidase A1 domain-containing protein" evidence="5">
    <location>
        <begin position="18"/>
        <end position="433"/>
    </location>
</feature>
<evidence type="ECO:0000256" key="4">
    <source>
        <dbReference type="RuleBase" id="RU000454"/>
    </source>
</evidence>
<dbReference type="STRING" id="741276.A0A2S5BBG2"/>
<keyword evidence="4" id="KW-0645">Protease</keyword>
<feature type="active site" evidence="3">
    <location>
        <position position="150"/>
    </location>
</feature>
<dbReference type="PROSITE" id="PS00141">
    <property type="entry name" value="ASP_PROTEASE"/>
    <property type="match status" value="2"/>
</dbReference>
<evidence type="ECO:0000259" key="6">
    <source>
        <dbReference type="PROSITE" id="PS51767"/>
    </source>
</evidence>
<dbReference type="PANTHER" id="PTHR47966:SF51">
    <property type="entry name" value="BETA-SITE APP-CLEAVING ENZYME, ISOFORM A-RELATED"/>
    <property type="match status" value="1"/>
</dbReference>
<evidence type="ECO:0000256" key="3">
    <source>
        <dbReference type="PIRSR" id="PIRSR601461-1"/>
    </source>
</evidence>
<dbReference type="Gene3D" id="2.40.70.10">
    <property type="entry name" value="Acid Proteases"/>
    <property type="match status" value="2"/>
</dbReference>
<gene>
    <name evidence="7" type="ORF">BMF94_2919</name>
</gene>
<name>A0A2S5BBG2_9BASI</name>
<feature type="active site" evidence="3">
    <location>
        <position position="323"/>
    </location>
</feature>
<dbReference type="InterPro" id="IPR033121">
    <property type="entry name" value="PEPTIDASE_A1"/>
</dbReference>
<dbReference type="InterPro" id="IPR021109">
    <property type="entry name" value="Peptidase_aspartic_dom_sf"/>
</dbReference>
<dbReference type="GO" id="GO:0006508">
    <property type="term" value="P:proteolysis"/>
    <property type="evidence" value="ECO:0007669"/>
    <property type="project" value="UniProtKB-KW"/>
</dbReference>
<dbReference type="InterPro" id="IPR001969">
    <property type="entry name" value="Aspartic_peptidase_AS"/>
</dbReference>
<dbReference type="InterPro" id="IPR034164">
    <property type="entry name" value="Pepsin-like_dom"/>
</dbReference>
<evidence type="ECO:0000313" key="8">
    <source>
        <dbReference type="Proteomes" id="UP000237144"/>
    </source>
</evidence>
<dbReference type="CDD" id="cd05471">
    <property type="entry name" value="pepsin_like"/>
    <property type="match status" value="1"/>
</dbReference>
<dbReference type="EMBL" id="PJQD01000029">
    <property type="protein sequence ID" value="POY74107.1"/>
    <property type="molecule type" value="Genomic_DNA"/>
</dbReference>
<reference evidence="7 8" key="1">
    <citation type="journal article" date="2018" name="Front. Microbiol.">
        <title>Prospects for Fungal Bioremediation of Acidic Radioactive Waste Sites: Characterization and Genome Sequence of Rhodotorula taiwanensis MD1149.</title>
        <authorList>
            <person name="Tkavc R."/>
            <person name="Matrosova V.Y."/>
            <person name="Grichenko O.E."/>
            <person name="Gostincar C."/>
            <person name="Volpe R.P."/>
            <person name="Klimenkova P."/>
            <person name="Gaidamakova E.K."/>
            <person name="Zhou C.E."/>
            <person name="Stewart B.J."/>
            <person name="Lyman M.G."/>
            <person name="Malfatti S.A."/>
            <person name="Rubinfeld B."/>
            <person name="Courtot M."/>
            <person name="Singh J."/>
            <person name="Dalgard C.L."/>
            <person name="Hamilton T."/>
            <person name="Frey K.G."/>
            <person name="Gunde-Cimerman N."/>
            <person name="Dugan L."/>
            <person name="Daly M.J."/>
        </authorList>
    </citation>
    <scope>NUCLEOTIDE SEQUENCE [LARGE SCALE GENOMIC DNA]</scope>
    <source>
        <strain evidence="7 8">MD1149</strain>
    </source>
</reference>
<evidence type="ECO:0000256" key="5">
    <source>
        <dbReference type="SAM" id="SignalP"/>
    </source>
</evidence>
<keyword evidence="8" id="KW-1185">Reference proteome</keyword>
<dbReference type="Proteomes" id="UP000237144">
    <property type="component" value="Unassembled WGS sequence"/>
</dbReference>
<organism evidence="7 8">
    <name type="scientific">Rhodotorula taiwanensis</name>
    <dbReference type="NCBI Taxonomy" id="741276"/>
    <lineage>
        <taxon>Eukaryota</taxon>
        <taxon>Fungi</taxon>
        <taxon>Dikarya</taxon>
        <taxon>Basidiomycota</taxon>
        <taxon>Pucciniomycotina</taxon>
        <taxon>Microbotryomycetes</taxon>
        <taxon>Sporidiobolales</taxon>
        <taxon>Sporidiobolaceae</taxon>
        <taxon>Rhodotorula</taxon>
    </lineage>
</organism>
<dbReference type="InterPro" id="IPR001461">
    <property type="entry name" value="Aspartic_peptidase_A1"/>
</dbReference>
<dbReference type="PRINTS" id="PR00792">
    <property type="entry name" value="PEPSIN"/>
</dbReference>
<accession>A0A2S5BBG2</accession>
<dbReference type="GO" id="GO:0004190">
    <property type="term" value="F:aspartic-type endopeptidase activity"/>
    <property type="evidence" value="ECO:0007669"/>
    <property type="project" value="UniProtKB-KW"/>
</dbReference>
<comment type="similarity">
    <text evidence="1 4">Belongs to the peptidase A1 family.</text>
</comment>
<feature type="domain" description="Peptidase A1" evidence="6">
    <location>
        <begin position="132"/>
        <end position="430"/>
    </location>
</feature>
<evidence type="ECO:0000256" key="2">
    <source>
        <dbReference type="ARBA" id="ARBA00022750"/>
    </source>
</evidence>